<proteinExistence type="predicted"/>
<comment type="caution">
    <text evidence="1">The sequence shown here is derived from an EMBL/GenBank/DDBJ whole genome shotgun (WGS) entry which is preliminary data.</text>
</comment>
<dbReference type="AlphaFoldDB" id="A0A0F9F2Y2"/>
<reference evidence="1" key="1">
    <citation type="journal article" date="2015" name="Nature">
        <title>Complex archaea that bridge the gap between prokaryotes and eukaryotes.</title>
        <authorList>
            <person name="Spang A."/>
            <person name="Saw J.H."/>
            <person name="Jorgensen S.L."/>
            <person name="Zaremba-Niedzwiedzka K."/>
            <person name="Martijn J."/>
            <person name="Lind A.E."/>
            <person name="van Eijk R."/>
            <person name="Schleper C."/>
            <person name="Guy L."/>
            <person name="Ettema T.J."/>
        </authorList>
    </citation>
    <scope>NUCLEOTIDE SEQUENCE</scope>
</reference>
<gene>
    <name evidence="1" type="ORF">LCGC14_2293820</name>
</gene>
<name>A0A0F9F2Y2_9ZZZZ</name>
<accession>A0A0F9F2Y2</accession>
<evidence type="ECO:0008006" key="2">
    <source>
        <dbReference type="Google" id="ProtNLM"/>
    </source>
</evidence>
<dbReference type="EMBL" id="LAZR01032190">
    <property type="protein sequence ID" value="KKL51605.1"/>
    <property type="molecule type" value="Genomic_DNA"/>
</dbReference>
<evidence type="ECO:0000313" key="1">
    <source>
        <dbReference type="EMBL" id="KKL51605.1"/>
    </source>
</evidence>
<sequence>MRKRTRTIYTATEKALMWERWQKGDCLNTIARLFDTSHSAISNIVYENGGIRPAQRKRSSTALTLDEREEISRVGIPVNLISHSGALDHLHLVTIESGY</sequence>
<organism evidence="1">
    <name type="scientific">marine sediment metagenome</name>
    <dbReference type="NCBI Taxonomy" id="412755"/>
    <lineage>
        <taxon>unclassified sequences</taxon>
        <taxon>metagenomes</taxon>
        <taxon>ecological metagenomes</taxon>
    </lineage>
</organism>
<protein>
    <recommendedName>
        <fullName evidence="2">Transposase IS30-like HTH domain-containing protein</fullName>
    </recommendedName>
</protein>